<evidence type="ECO:0000313" key="2">
    <source>
        <dbReference type="Proteomes" id="UP000782519"/>
    </source>
</evidence>
<dbReference type="Pfam" id="PF10387">
    <property type="entry name" value="DUF2442"/>
    <property type="match status" value="1"/>
</dbReference>
<accession>A0A933S1M8</accession>
<dbReference type="SUPFAM" id="SSF143880">
    <property type="entry name" value="NE0471 N-terminal domain-like"/>
    <property type="match status" value="1"/>
</dbReference>
<organism evidence="1 2">
    <name type="scientific">Rhodopseudomonas palustris</name>
    <dbReference type="NCBI Taxonomy" id="1076"/>
    <lineage>
        <taxon>Bacteria</taxon>
        <taxon>Pseudomonadati</taxon>
        <taxon>Pseudomonadota</taxon>
        <taxon>Alphaproteobacteria</taxon>
        <taxon>Hyphomicrobiales</taxon>
        <taxon>Nitrobacteraceae</taxon>
        <taxon>Rhodopseudomonas</taxon>
    </lineage>
</organism>
<comment type="caution">
    <text evidence="1">The sequence shown here is derived from an EMBL/GenBank/DDBJ whole genome shotgun (WGS) entry which is preliminary data.</text>
</comment>
<protein>
    <submittedName>
        <fullName evidence="1">DUF2442 domain-containing protein</fullName>
    </submittedName>
</protein>
<dbReference type="Proteomes" id="UP000782519">
    <property type="component" value="Unassembled WGS sequence"/>
</dbReference>
<dbReference type="EMBL" id="JACRJB010000048">
    <property type="protein sequence ID" value="MBI5130907.1"/>
    <property type="molecule type" value="Genomic_DNA"/>
</dbReference>
<reference evidence="1" key="1">
    <citation type="submission" date="2020-07" db="EMBL/GenBank/DDBJ databases">
        <title>Huge and variable diversity of episymbiotic CPR bacteria and DPANN archaea in groundwater ecosystems.</title>
        <authorList>
            <person name="He C.Y."/>
            <person name="Keren R."/>
            <person name="Whittaker M."/>
            <person name="Farag I.F."/>
            <person name="Doudna J."/>
            <person name="Cate J.H.D."/>
            <person name="Banfield J.F."/>
        </authorList>
    </citation>
    <scope>NUCLEOTIDE SEQUENCE</scope>
    <source>
        <strain evidence="1">NC_groundwater_1818_Pr3_B-0.1um_66_35</strain>
    </source>
</reference>
<dbReference type="Gene3D" id="3.30.2020.10">
    <property type="entry name" value="NE0471-like N-terminal domain"/>
    <property type="match status" value="1"/>
</dbReference>
<name>A0A933S1M8_RHOPL</name>
<evidence type="ECO:0000313" key="1">
    <source>
        <dbReference type="EMBL" id="MBI5130907.1"/>
    </source>
</evidence>
<proteinExistence type="predicted"/>
<gene>
    <name evidence="1" type="ORF">HZA66_15815</name>
</gene>
<dbReference type="InterPro" id="IPR018841">
    <property type="entry name" value="DUF2442"/>
</dbReference>
<sequence>MNCRIADVSVVRYPVLRITFSDGLSGEYDLSEMIASGAMFAPLRDEAFFAHVTVGSEGHTFGWNLDEVGHEIDFCPDATRIHIEEQKVAELANRYRATATAASREMVVGAGMVDTAKVARGQISPEGR</sequence>
<dbReference type="InterPro" id="IPR036782">
    <property type="entry name" value="NE0471-like_N"/>
</dbReference>
<dbReference type="AlphaFoldDB" id="A0A933S1M8"/>